<accession>A0ABU1FU01</accession>
<proteinExistence type="predicted"/>
<dbReference type="RefSeq" id="WP_310537184.1">
    <property type="nucleotide sequence ID" value="NZ_BAAAOC010000090.1"/>
</dbReference>
<organism evidence="1 2">
    <name type="scientific">Nesterenkonia flava</name>
    <dbReference type="NCBI Taxonomy" id="469799"/>
    <lineage>
        <taxon>Bacteria</taxon>
        <taxon>Bacillati</taxon>
        <taxon>Actinomycetota</taxon>
        <taxon>Actinomycetes</taxon>
        <taxon>Micrococcales</taxon>
        <taxon>Micrococcaceae</taxon>
        <taxon>Nesterenkonia</taxon>
    </lineage>
</organism>
<sequence length="40" mass="4584">MKTLVLTAAAVAGFVVYRRWKQAEETRDVWSQATDSVKDR</sequence>
<comment type="caution">
    <text evidence="1">The sequence shown here is derived from an EMBL/GenBank/DDBJ whole genome shotgun (WGS) entry which is preliminary data.</text>
</comment>
<keyword evidence="2" id="KW-1185">Reference proteome</keyword>
<evidence type="ECO:0000313" key="2">
    <source>
        <dbReference type="Proteomes" id="UP001260872"/>
    </source>
</evidence>
<name>A0ABU1FU01_9MICC</name>
<protein>
    <submittedName>
        <fullName evidence="1">DLW-39 family protein</fullName>
    </submittedName>
</protein>
<dbReference type="NCBIfam" id="NF038356">
    <property type="entry name" value="actino_DLW39"/>
    <property type="match status" value="1"/>
</dbReference>
<evidence type="ECO:0000313" key="1">
    <source>
        <dbReference type="EMBL" id="MDR5711812.1"/>
    </source>
</evidence>
<dbReference type="InterPro" id="IPR047990">
    <property type="entry name" value="DLW39-like"/>
</dbReference>
<dbReference type="Proteomes" id="UP001260872">
    <property type="component" value="Unassembled WGS sequence"/>
</dbReference>
<dbReference type="EMBL" id="JAVKGT010000013">
    <property type="protein sequence ID" value="MDR5711812.1"/>
    <property type="molecule type" value="Genomic_DNA"/>
</dbReference>
<gene>
    <name evidence="1" type="ORF">RH857_06645</name>
</gene>
<reference evidence="2" key="1">
    <citation type="submission" date="2023-07" db="EMBL/GenBank/DDBJ databases">
        <title>Description of three actinobacteria isolated from air of manufacturing shop in a pharmaceutical factory.</title>
        <authorList>
            <person name="Zhang D.-F."/>
        </authorList>
    </citation>
    <scope>NUCLEOTIDE SEQUENCE [LARGE SCALE GENOMIC DNA]</scope>
    <source>
        <strain evidence="2">CCTCC AB 207010</strain>
    </source>
</reference>